<dbReference type="EMBL" id="CAJVQC010002313">
    <property type="protein sequence ID" value="CAG8509336.1"/>
    <property type="molecule type" value="Genomic_DNA"/>
</dbReference>
<sequence>CLGSLNDRYEEIDDSEIGNIDEVSIKNLQTIDLELIKVFNNNGVQELEEYNG</sequence>
<evidence type="ECO:0000313" key="1">
    <source>
        <dbReference type="EMBL" id="CAG8509336.1"/>
    </source>
</evidence>
<organism evidence="1 2">
    <name type="scientific">Racocetra persica</name>
    <dbReference type="NCBI Taxonomy" id="160502"/>
    <lineage>
        <taxon>Eukaryota</taxon>
        <taxon>Fungi</taxon>
        <taxon>Fungi incertae sedis</taxon>
        <taxon>Mucoromycota</taxon>
        <taxon>Glomeromycotina</taxon>
        <taxon>Glomeromycetes</taxon>
        <taxon>Diversisporales</taxon>
        <taxon>Gigasporaceae</taxon>
        <taxon>Racocetra</taxon>
    </lineage>
</organism>
<name>A0ACA9L516_9GLOM</name>
<keyword evidence="2" id="KW-1185">Reference proteome</keyword>
<comment type="caution">
    <text evidence="1">The sequence shown here is derived from an EMBL/GenBank/DDBJ whole genome shotgun (WGS) entry which is preliminary data.</text>
</comment>
<feature type="non-terminal residue" evidence="1">
    <location>
        <position position="1"/>
    </location>
</feature>
<proteinExistence type="predicted"/>
<reference evidence="1" key="1">
    <citation type="submission" date="2021-06" db="EMBL/GenBank/DDBJ databases">
        <authorList>
            <person name="Kallberg Y."/>
            <person name="Tangrot J."/>
            <person name="Rosling A."/>
        </authorList>
    </citation>
    <scope>NUCLEOTIDE SEQUENCE</scope>
    <source>
        <strain evidence="1">MA461A</strain>
    </source>
</reference>
<gene>
    <name evidence="1" type="ORF">RPERSI_LOCUS2187</name>
</gene>
<evidence type="ECO:0000313" key="2">
    <source>
        <dbReference type="Proteomes" id="UP000789920"/>
    </source>
</evidence>
<dbReference type="Proteomes" id="UP000789920">
    <property type="component" value="Unassembled WGS sequence"/>
</dbReference>
<protein>
    <submittedName>
        <fullName evidence="1">19788_t:CDS:1</fullName>
    </submittedName>
</protein>
<accession>A0ACA9L516</accession>